<evidence type="ECO:0000256" key="5">
    <source>
        <dbReference type="ARBA" id="ARBA00022490"/>
    </source>
</evidence>
<feature type="binding site" evidence="11">
    <location>
        <position position="109"/>
    </location>
    <ligand>
        <name>a divalent metal cation</name>
        <dbReference type="ChEBI" id="CHEBI:60240"/>
    </ligand>
</feature>
<keyword evidence="5" id="KW-0963">Cytoplasm</keyword>
<gene>
    <name evidence="14" type="ORF">HRQ91_04485</name>
</gene>
<sequence length="196" mass="21893">MTQIMCGLDEAGRGPIAGPVCAGAVILSPDFPVQTLDDSKKLSEKKRFEAEKLIKEKCVWGLGIVDHETIDKINILQASLYAMSLAFEMLLIRLPVWSEVSGCKIAQEDIFALADGTFCPKISCPCRAEAKADGKYPAVMAASIIAKTARDRLMIEYDKQFPKYMYSKHKGYPTLEHRKICRELGPSPIQRLTFKY</sequence>
<dbReference type="GO" id="GO:0004523">
    <property type="term" value="F:RNA-DNA hybrid ribonuclease activity"/>
    <property type="evidence" value="ECO:0007669"/>
    <property type="project" value="UniProtKB-UniRule"/>
</dbReference>
<dbReference type="GO" id="GO:0003723">
    <property type="term" value="F:RNA binding"/>
    <property type="evidence" value="ECO:0007669"/>
    <property type="project" value="UniProtKB-UniRule"/>
</dbReference>
<evidence type="ECO:0000256" key="3">
    <source>
        <dbReference type="ARBA" id="ARBA00004496"/>
    </source>
</evidence>
<evidence type="ECO:0000256" key="11">
    <source>
        <dbReference type="PROSITE-ProRule" id="PRU01319"/>
    </source>
</evidence>
<comment type="cofactor">
    <cofactor evidence="11">
        <name>Mn(2+)</name>
        <dbReference type="ChEBI" id="CHEBI:29035"/>
    </cofactor>
    <cofactor evidence="11">
        <name>Mg(2+)</name>
        <dbReference type="ChEBI" id="CHEBI:18420"/>
    </cofactor>
    <text evidence="11">Manganese or magnesium. Binds 1 divalent metal ion per monomer in the absence of substrate. May bind a second metal ion after substrate binding.</text>
</comment>
<name>A0A975F3U4_9SPIR</name>
<dbReference type="GO" id="GO:0043137">
    <property type="term" value="P:DNA replication, removal of RNA primer"/>
    <property type="evidence" value="ECO:0007669"/>
    <property type="project" value="TreeGrafter"/>
</dbReference>
<feature type="domain" description="RNase H type-2" evidence="13">
    <location>
        <begin position="3"/>
        <end position="196"/>
    </location>
</feature>
<dbReference type="Proteomes" id="UP000671908">
    <property type="component" value="Chromosome"/>
</dbReference>
<dbReference type="InterPro" id="IPR022898">
    <property type="entry name" value="RNase_HII"/>
</dbReference>
<accession>A0A975F3U4</accession>
<dbReference type="Gene3D" id="3.30.420.10">
    <property type="entry name" value="Ribonuclease H-like superfamily/Ribonuclease H"/>
    <property type="match status" value="1"/>
</dbReference>
<dbReference type="Pfam" id="PF01351">
    <property type="entry name" value="RNase_HII"/>
    <property type="match status" value="1"/>
</dbReference>
<dbReference type="EMBL" id="CP054142">
    <property type="protein sequence ID" value="QTQ13773.1"/>
    <property type="molecule type" value="Genomic_DNA"/>
</dbReference>
<dbReference type="GO" id="GO:0006298">
    <property type="term" value="P:mismatch repair"/>
    <property type="evidence" value="ECO:0007669"/>
    <property type="project" value="TreeGrafter"/>
</dbReference>
<dbReference type="PANTHER" id="PTHR10954">
    <property type="entry name" value="RIBONUCLEASE H2 SUBUNIT A"/>
    <property type="match status" value="1"/>
</dbReference>
<organism evidence="14 15">
    <name type="scientific">Treponema parvum</name>
    <dbReference type="NCBI Taxonomy" id="138851"/>
    <lineage>
        <taxon>Bacteria</taxon>
        <taxon>Pseudomonadati</taxon>
        <taxon>Spirochaetota</taxon>
        <taxon>Spirochaetia</taxon>
        <taxon>Spirochaetales</taxon>
        <taxon>Treponemataceae</taxon>
        <taxon>Treponema</taxon>
    </lineage>
</organism>
<dbReference type="KEGG" id="tpav:HRQ91_04485"/>
<evidence type="ECO:0000256" key="10">
    <source>
        <dbReference type="ARBA" id="ARBA00023211"/>
    </source>
</evidence>
<evidence type="ECO:0000256" key="7">
    <source>
        <dbReference type="ARBA" id="ARBA00022723"/>
    </source>
</evidence>
<dbReference type="InterPro" id="IPR024567">
    <property type="entry name" value="RNase_HII/HIII_dom"/>
</dbReference>
<keyword evidence="7 11" id="KW-0479">Metal-binding</keyword>
<comment type="function">
    <text evidence="2 12">Endonuclease that specifically degrades the RNA of RNA-DNA hybrids.</text>
</comment>
<evidence type="ECO:0000256" key="4">
    <source>
        <dbReference type="ARBA" id="ARBA00008378"/>
    </source>
</evidence>
<dbReference type="RefSeq" id="WP_210120452.1">
    <property type="nucleotide sequence ID" value="NZ_CP054142.1"/>
</dbReference>
<dbReference type="InterPro" id="IPR036397">
    <property type="entry name" value="RNaseH_sf"/>
</dbReference>
<evidence type="ECO:0000256" key="8">
    <source>
        <dbReference type="ARBA" id="ARBA00022759"/>
    </source>
</evidence>
<dbReference type="GO" id="GO:0032299">
    <property type="term" value="C:ribonuclease H2 complex"/>
    <property type="evidence" value="ECO:0007669"/>
    <property type="project" value="TreeGrafter"/>
</dbReference>
<evidence type="ECO:0000256" key="6">
    <source>
        <dbReference type="ARBA" id="ARBA00022722"/>
    </source>
</evidence>
<dbReference type="PROSITE" id="PS51975">
    <property type="entry name" value="RNASE_H_2"/>
    <property type="match status" value="1"/>
</dbReference>
<keyword evidence="8 11" id="KW-0255">Endonuclease</keyword>
<protein>
    <recommendedName>
        <fullName evidence="12">Ribonuclease</fullName>
        <ecNumber evidence="12">3.1.26.4</ecNumber>
    </recommendedName>
</protein>
<evidence type="ECO:0000256" key="9">
    <source>
        <dbReference type="ARBA" id="ARBA00022801"/>
    </source>
</evidence>
<evidence type="ECO:0000256" key="1">
    <source>
        <dbReference type="ARBA" id="ARBA00000077"/>
    </source>
</evidence>
<keyword evidence="9 11" id="KW-0378">Hydrolase</keyword>
<evidence type="ECO:0000259" key="13">
    <source>
        <dbReference type="PROSITE" id="PS51975"/>
    </source>
</evidence>
<comment type="catalytic activity">
    <reaction evidence="1 11 12">
        <text>Endonucleolytic cleavage to 5'-phosphomonoester.</text>
        <dbReference type="EC" id="3.1.26.4"/>
    </reaction>
</comment>
<reference evidence="14 15" key="1">
    <citation type="journal article" date="2021" name="Microbiol. Resour. Announc.">
        <title>Complete Genome Sequences of Three Human Oral Treponema parvum Isolates.</title>
        <authorList>
            <person name="Zeng H."/>
            <person name="Watt R.M."/>
        </authorList>
    </citation>
    <scope>NUCLEOTIDE SEQUENCE [LARGE SCALE GENOMIC DNA]</scope>
    <source>
        <strain evidence="14 15">ATCC 700770</strain>
    </source>
</reference>
<feature type="binding site" evidence="11">
    <location>
        <position position="9"/>
    </location>
    <ligand>
        <name>a divalent metal cation</name>
        <dbReference type="ChEBI" id="CHEBI:60240"/>
    </ligand>
</feature>
<dbReference type="EC" id="3.1.26.4" evidence="12"/>
<keyword evidence="6 11" id="KW-0540">Nuclease</keyword>
<keyword evidence="15" id="KW-1185">Reference proteome</keyword>
<dbReference type="GO" id="GO:0046872">
    <property type="term" value="F:metal ion binding"/>
    <property type="evidence" value="ECO:0007669"/>
    <property type="project" value="UniProtKB-KW"/>
</dbReference>
<dbReference type="NCBIfam" id="NF000595">
    <property type="entry name" value="PRK00015.1-3"/>
    <property type="match status" value="1"/>
</dbReference>
<comment type="similarity">
    <text evidence="4">Belongs to the RNase HII family. RnhC subfamily.</text>
</comment>
<dbReference type="CDD" id="cd07182">
    <property type="entry name" value="RNase_HII_bacteria_HII_like"/>
    <property type="match status" value="1"/>
</dbReference>
<dbReference type="PANTHER" id="PTHR10954:SF23">
    <property type="entry name" value="RIBONUCLEASE"/>
    <property type="match status" value="1"/>
</dbReference>
<dbReference type="GO" id="GO:0005737">
    <property type="term" value="C:cytoplasm"/>
    <property type="evidence" value="ECO:0007669"/>
    <property type="project" value="UniProtKB-SubCell"/>
</dbReference>
<feature type="binding site" evidence="11">
    <location>
        <position position="10"/>
    </location>
    <ligand>
        <name>a divalent metal cation</name>
        <dbReference type="ChEBI" id="CHEBI:60240"/>
    </ligand>
</feature>
<comment type="subcellular location">
    <subcellularLocation>
        <location evidence="3">Cytoplasm</location>
    </subcellularLocation>
</comment>
<dbReference type="InterPro" id="IPR001352">
    <property type="entry name" value="RNase_HII/HIII"/>
</dbReference>
<evidence type="ECO:0000256" key="12">
    <source>
        <dbReference type="RuleBase" id="RU003515"/>
    </source>
</evidence>
<proteinExistence type="inferred from homology"/>
<evidence type="ECO:0000313" key="15">
    <source>
        <dbReference type="Proteomes" id="UP000671908"/>
    </source>
</evidence>
<evidence type="ECO:0000313" key="14">
    <source>
        <dbReference type="EMBL" id="QTQ13773.1"/>
    </source>
</evidence>
<evidence type="ECO:0000256" key="2">
    <source>
        <dbReference type="ARBA" id="ARBA00004065"/>
    </source>
</evidence>
<dbReference type="AlphaFoldDB" id="A0A975F3U4"/>
<dbReference type="InterPro" id="IPR012337">
    <property type="entry name" value="RNaseH-like_sf"/>
</dbReference>
<dbReference type="SUPFAM" id="SSF53098">
    <property type="entry name" value="Ribonuclease H-like"/>
    <property type="match status" value="1"/>
</dbReference>
<keyword evidence="10" id="KW-0464">Manganese</keyword>